<evidence type="ECO:0000256" key="1">
    <source>
        <dbReference type="SAM" id="MobiDB-lite"/>
    </source>
</evidence>
<reference evidence="2" key="1">
    <citation type="submission" date="2022-03" db="EMBL/GenBank/DDBJ databases">
        <title>Genomic analyses of argali, domestic sheep and their hybrids provide insights into chromosomal evolution, heterosis and genetic basis of agronomic traits.</title>
        <authorList>
            <person name="Li M."/>
        </authorList>
    </citation>
    <scope>NUCLEOTIDE SEQUENCE</scope>
    <source>
        <strain evidence="2">CAU-MHL-2022a</strain>
        <tissue evidence="2">Skin</tissue>
    </source>
</reference>
<dbReference type="Proteomes" id="UP001214576">
    <property type="component" value="Unassembled WGS sequence"/>
</dbReference>
<gene>
    <name evidence="2" type="ORF">MG293_004693</name>
</gene>
<accession>A0AAD4UDF9</accession>
<feature type="region of interest" description="Disordered" evidence="1">
    <location>
        <begin position="140"/>
        <end position="165"/>
    </location>
</feature>
<name>A0AAD4UDF9_OVIAM</name>
<feature type="compositionally biased region" description="Basic and acidic residues" evidence="1">
    <location>
        <begin position="140"/>
        <end position="162"/>
    </location>
</feature>
<organism evidence="2 3">
    <name type="scientific">Ovis ammon polii</name>
    <dbReference type="NCBI Taxonomy" id="230172"/>
    <lineage>
        <taxon>Eukaryota</taxon>
        <taxon>Metazoa</taxon>
        <taxon>Chordata</taxon>
        <taxon>Craniata</taxon>
        <taxon>Vertebrata</taxon>
        <taxon>Euteleostomi</taxon>
        <taxon>Mammalia</taxon>
        <taxon>Eutheria</taxon>
        <taxon>Laurasiatheria</taxon>
        <taxon>Artiodactyla</taxon>
        <taxon>Ruminantia</taxon>
        <taxon>Pecora</taxon>
        <taxon>Bovidae</taxon>
        <taxon>Caprinae</taxon>
        <taxon>Ovis</taxon>
    </lineage>
</organism>
<keyword evidence="3" id="KW-1185">Reference proteome</keyword>
<comment type="caution">
    <text evidence="2">The sequence shown here is derived from an EMBL/GenBank/DDBJ whole genome shotgun (WGS) entry which is preliminary data.</text>
</comment>
<dbReference type="EMBL" id="JAKZEL010000004">
    <property type="protein sequence ID" value="KAI4544427.1"/>
    <property type="molecule type" value="Genomic_DNA"/>
</dbReference>
<protein>
    <submittedName>
        <fullName evidence="2">Uncharacterized protein</fullName>
    </submittedName>
</protein>
<sequence>MGSPRLSNESLRVRKTSSHKLRASLLQMNPLGCNLVFGQRDDQIFPEVVSRKLDPLKIFGFDDSMQEIMERNVEREKRLTCLQWDSLGQEIPSHGLPENMDITVIGLSKSNFQFSIIERKILIETMNSVRLKDFDEKQKKADWKKSGFQAKPREEQPRKQRESLVSSIRCALDKFTSTRMASGLSQESL</sequence>
<evidence type="ECO:0000313" key="2">
    <source>
        <dbReference type="EMBL" id="KAI4544427.1"/>
    </source>
</evidence>
<dbReference type="AlphaFoldDB" id="A0AAD4UDF9"/>
<evidence type="ECO:0000313" key="3">
    <source>
        <dbReference type="Proteomes" id="UP001214576"/>
    </source>
</evidence>
<proteinExistence type="predicted"/>